<dbReference type="Proteomes" id="UP000660381">
    <property type="component" value="Unassembled WGS sequence"/>
</dbReference>
<reference evidence="3 4" key="1">
    <citation type="journal article" date="2020" name="ISME J.">
        <title>Comparative genomics reveals insights into cyanobacterial evolution and habitat adaptation.</title>
        <authorList>
            <person name="Chen M.Y."/>
            <person name="Teng W.K."/>
            <person name="Zhao L."/>
            <person name="Hu C.X."/>
            <person name="Zhou Y.K."/>
            <person name="Han B.P."/>
            <person name="Song L.R."/>
            <person name="Shu W.S."/>
        </authorList>
    </citation>
    <scope>NUCLEOTIDE SEQUENCE [LARGE SCALE GENOMIC DNA]</scope>
    <source>
        <strain evidence="3 4">FACHB-362</strain>
    </source>
</reference>
<keyword evidence="4" id="KW-1185">Reference proteome</keyword>
<name>A0ABR8JBX8_9NOST</name>
<dbReference type="InterPro" id="IPR048936">
    <property type="entry name" value="MvdD-like_ATPgrasp"/>
</dbReference>
<feature type="domain" description="MvdD-like pre-ATP grasp" evidence="2">
    <location>
        <begin position="5"/>
        <end position="118"/>
    </location>
</feature>
<dbReference type="EMBL" id="JACJTQ010000073">
    <property type="protein sequence ID" value="MBD2695038.1"/>
    <property type="molecule type" value="Genomic_DNA"/>
</dbReference>
<feature type="region of interest" description="Disordered" evidence="1">
    <location>
        <begin position="118"/>
        <end position="146"/>
    </location>
</feature>
<protein>
    <recommendedName>
        <fullName evidence="2">MvdD-like pre-ATP grasp domain-containing protein</fullName>
    </recommendedName>
</protein>
<dbReference type="Pfam" id="PF21068">
    <property type="entry name" value="ATPgraspMvdD"/>
    <property type="match status" value="1"/>
</dbReference>
<feature type="compositionally biased region" description="Polar residues" evidence="1">
    <location>
        <begin position="118"/>
        <end position="137"/>
    </location>
</feature>
<evidence type="ECO:0000256" key="1">
    <source>
        <dbReference type="SAM" id="MobiDB-lite"/>
    </source>
</evidence>
<gene>
    <name evidence="3" type="ORF">H6G68_25465</name>
</gene>
<evidence type="ECO:0000259" key="2">
    <source>
        <dbReference type="Pfam" id="PF21068"/>
    </source>
</evidence>
<evidence type="ECO:0000313" key="3">
    <source>
        <dbReference type="EMBL" id="MBD2695038.1"/>
    </source>
</evidence>
<sequence>MDEMIVIFSNSLDVTADYVCSRLEQVQLNYIRLDTDNLIGRIELLYKLNNFSLIVDHQTLEPQSISSVWYRRPQRLSFPEKKPFEKGEQAHTTSEWRGAIEGFLAHIPTKLWINHPKNNSSASSKLEQLTGGRNQLQDRLYKPHSS</sequence>
<evidence type="ECO:0000313" key="4">
    <source>
        <dbReference type="Proteomes" id="UP000660381"/>
    </source>
</evidence>
<organism evidence="3 4">
    <name type="scientific">Anabaena catenula FACHB-362</name>
    <dbReference type="NCBI Taxonomy" id="2692877"/>
    <lineage>
        <taxon>Bacteria</taxon>
        <taxon>Bacillati</taxon>
        <taxon>Cyanobacteriota</taxon>
        <taxon>Cyanophyceae</taxon>
        <taxon>Nostocales</taxon>
        <taxon>Nostocaceae</taxon>
        <taxon>Anabaena</taxon>
    </lineage>
</organism>
<proteinExistence type="predicted"/>
<accession>A0ABR8JBX8</accession>
<comment type="caution">
    <text evidence="3">The sequence shown here is derived from an EMBL/GenBank/DDBJ whole genome shotgun (WGS) entry which is preliminary data.</text>
</comment>